<dbReference type="InterPro" id="IPR050681">
    <property type="entry name" value="CDF/SLC30A"/>
</dbReference>
<gene>
    <name evidence="12" type="ORF">EFY79_09920</name>
</gene>
<evidence type="ECO:0000313" key="12">
    <source>
        <dbReference type="EMBL" id="RNI36635.1"/>
    </source>
</evidence>
<feature type="transmembrane region" description="Helical" evidence="9">
    <location>
        <begin position="53"/>
        <end position="70"/>
    </location>
</feature>
<evidence type="ECO:0000256" key="8">
    <source>
        <dbReference type="ARBA" id="ARBA00023136"/>
    </source>
</evidence>
<dbReference type="GO" id="GO:0005886">
    <property type="term" value="C:plasma membrane"/>
    <property type="evidence" value="ECO:0007669"/>
    <property type="project" value="TreeGrafter"/>
</dbReference>
<feature type="transmembrane region" description="Helical" evidence="9">
    <location>
        <begin position="157"/>
        <end position="179"/>
    </location>
</feature>
<evidence type="ECO:0000256" key="7">
    <source>
        <dbReference type="ARBA" id="ARBA00023065"/>
    </source>
</evidence>
<dbReference type="PANTHER" id="PTHR11562">
    <property type="entry name" value="CATION EFFLUX PROTEIN/ ZINC TRANSPORTER"/>
    <property type="match status" value="1"/>
</dbReference>
<dbReference type="SUPFAM" id="SSF160240">
    <property type="entry name" value="Cation efflux protein cytoplasmic domain-like"/>
    <property type="match status" value="1"/>
</dbReference>
<feature type="transmembrane region" description="Helical" evidence="9">
    <location>
        <begin position="124"/>
        <end position="145"/>
    </location>
</feature>
<dbReference type="NCBIfam" id="TIGR01297">
    <property type="entry name" value="CDF"/>
    <property type="match status" value="1"/>
</dbReference>
<comment type="caution">
    <text evidence="12">The sequence shown here is derived from an EMBL/GenBank/DDBJ whole genome shotgun (WGS) entry which is preliminary data.</text>
</comment>
<keyword evidence="6 9" id="KW-1133">Transmembrane helix</keyword>
<organism evidence="12 13">
    <name type="scientific">Hanamia caeni</name>
    <dbReference type="NCBI Taxonomy" id="2294116"/>
    <lineage>
        <taxon>Bacteria</taxon>
        <taxon>Pseudomonadati</taxon>
        <taxon>Bacteroidota</taxon>
        <taxon>Chitinophagia</taxon>
        <taxon>Chitinophagales</taxon>
        <taxon>Chitinophagaceae</taxon>
        <taxon>Hanamia</taxon>
    </lineage>
</organism>
<dbReference type="InterPro" id="IPR027469">
    <property type="entry name" value="Cation_efflux_TMD_sf"/>
</dbReference>
<feature type="transmembrane region" description="Helical" evidence="9">
    <location>
        <begin position="21"/>
        <end position="41"/>
    </location>
</feature>
<dbReference type="InterPro" id="IPR036837">
    <property type="entry name" value="Cation_efflux_CTD_sf"/>
</dbReference>
<keyword evidence="5" id="KW-0864">Zinc transport</keyword>
<dbReference type="RefSeq" id="WP_123120553.1">
    <property type="nucleotide sequence ID" value="NZ_RJJR01000007.1"/>
</dbReference>
<evidence type="ECO:0000259" key="10">
    <source>
        <dbReference type="Pfam" id="PF01545"/>
    </source>
</evidence>
<name>A0A3M9NGQ4_9BACT</name>
<evidence type="ECO:0000256" key="2">
    <source>
        <dbReference type="ARBA" id="ARBA00008873"/>
    </source>
</evidence>
<keyword evidence="3" id="KW-0813">Transport</keyword>
<dbReference type="GO" id="GO:0005385">
    <property type="term" value="F:zinc ion transmembrane transporter activity"/>
    <property type="evidence" value="ECO:0007669"/>
    <property type="project" value="TreeGrafter"/>
</dbReference>
<feature type="transmembrane region" description="Helical" evidence="9">
    <location>
        <begin position="90"/>
        <end position="112"/>
    </location>
</feature>
<comment type="subcellular location">
    <subcellularLocation>
        <location evidence="1">Membrane</location>
        <topology evidence="1">Multi-pass membrane protein</topology>
    </subcellularLocation>
</comment>
<keyword evidence="4 9" id="KW-0812">Transmembrane</keyword>
<dbReference type="SUPFAM" id="SSF161111">
    <property type="entry name" value="Cation efflux protein transmembrane domain-like"/>
    <property type="match status" value="1"/>
</dbReference>
<evidence type="ECO:0000256" key="3">
    <source>
        <dbReference type="ARBA" id="ARBA00022448"/>
    </source>
</evidence>
<dbReference type="InterPro" id="IPR027470">
    <property type="entry name" value="Cation_efflux_CTD"/>
</dbReference>
<sequence>MEHNHSHHAHDHFEKLTNVNTALVTGIVLNSLFVVVEAVIGFSVDSLSLLSDAGHNLADVGSLALSLLAFRMLKIKPNNKYTYGYRKTTILASLVNGVILLISVGAIAYAAFQRFSHPPPLPGKTIAIVAGIGIVINFATAFMFLKNKNSDLNIKGAYLHMLADGLVSVGIMIGGIIIYFTQLYWIDPVFSLIIVIVILSSTWSLLKESLALTLDAVPKDISIEEIKKNAEDLDGIKNLHHIHIWAMSTTENAMTAHMVIEHCDNINGIKEIKNKLKHRLEHMNIQHITLETEFSNDDCLKKECTK</sequence>
<evidence type="ECO:0000313" key="13">
    <source>
        <dbReference type="Proteomes" id="UP000267223"/>
    </source>
</evidence>
<accession>A0A3M9NGQ4</accession>
<keyword evidence="7" id="KW-0406">Ion transport</keyword>
<dbReference type="Pfam" id="PF01545">
    <property type="entry name" value="Cation_efflux"/>
    <property type="match status" value="1"/>
</dbReference>
<proteinExistence type="inferred from homology"/>
<dbReference type="Pfam" id="PF16916">
    <property type="entry name" value="ZT_dimer"/>
    <property type="match status" value="1"/>
</dbReference>
<protein>
    <submittedName>
        <fullName evidence="12">Cation transporter</fullName>
    </submittedName>
</protein>
<feature type="domain" description="Cation efflux protein cytoplasmic" evidence="11">
    <location>
        <begin position="218"/>
        <end position="288"/>
    </location>
</feature>
<evidence type="ECO:0000256" key="6">
    <source>
        <dbReference type="ARBA" id="ARBA00022989"/>
    </source>
</evidence>
<feature type="domain" description="Cation efflux protein transmembrane" evidence="10">
    <location>
        <begin position="24"/>
        <end position="210"/>
    </location>
</feature>
<keyword evidence="8 9" id="KW-0472">Membrane</keyword>
<dbReference type="InterPro" id="IPR002524">
    <property type="entry name" value="Cation_efflux"/>
</dbReference>
<dbReference type="Gene3D" id="1.20.1510.10">
    <property type="entry name" value="Cation efflux protein transmembrane domain"/>
    <property type="match status" value="1"/>
</dbReference>
<dbReference type="OrthoDB" id="9809646at2"/>
<keyword evidence="5" id="KW-0862">Zinc</keyword>
<dbReference type="AlphaFoldDB" id="A0A3M9NGQ4"/>
<dbReference type="PANTHER" id="PTHR11562:SF17">
    <property type="entry name" value="RE54080P-RELATED"/>
    <property type="match status" value="1"/>
</dbReference>
<feature type="transmembrane region" description="Helical" evidence="9">
    <location>
        <begin position="185"/>
        <end position="206"/>
    </location>
</feature>
<dbReference type="EMBL" id="RJJR01000007">
    <property type="protein sequence ID" value="RNI36635.1"/>
    <property type="molecule type" value="Genomic_DNA"/>
</dbReference>
<evidence type="ECO:0000259" key="11">
    <source>
        <dbReference type="Pfam" id="PF16916"/>
    </source>
</evidence>
<dbReference type="InterPro" id="IPR058533">
    <property type="entry name" value="Cation_efflux_TM"/>
</dbReference>
<dbReference type="Proteomes" id="UP000267223">
    <property type="component" value="Unassembled WGS sequence"/>
</dbReference>
<evidence type="ECO:0000256" key="4">
    <source>
        <dbReference type="ARBA" id="ARBA00022692"/>
    </source>
</evidence>
<evidence type="ECO:0000256" key="1">
    <source>
        <dbReference type="ARBA" id="ARBA00004141"/>
    </source>
</evidence>
<reference evidence="12 13" key="1">
    <citation type="submission" date="2018-11" db="EMBL/GenBank/DDBJ databases">
        <title>Draft genome sequence of Ferruginibacter sp. BO-59.</title>
        <authorList>
            <person name="Im W.T."/>
        </authorList>
    </citation>
    <scope>NUCLEOTIDE SEQUENCE [LARGE SCALE GENOMIC DNA]</scope>
    <source>
        <strain evidence="12 13">BO-59</strain>
    </source>
</reference>
<evidence type="ECO:0000256" key="9">
    <source>
        <dbReference type="SAM" id="Phobius"/>
    </source>
</evidence>
<keyword evidence="13" id="KW-1185">Reference proteome</keyword>
<comment type="similarity">
    <text evidence="2">Belongs to the cation diffusion facilitator (CDF) transporter (TC 2.A.4) family. SLC30A subfamily.</text>
</comment>
<evidence type="ECO:0000256" key="5">
    <source>
        <dbReference type="ARBA" id="ARBA00022906"/>
    </source>
</evidence>